<dbReference type="KEGG" id="amog:QRX60_30205"/>
<evidence type="ECO:0000313" key="2">
    <source>
        <dbReference type="EMBL" id="WIX98330.1"/>
    </source>
</evidence>
<keyword evidence="1 2" id="KW-0808">Transferase</keyword>
<dbReference type="Gene3D" id="3.30.1540.10">
    <property type="entry name" value="formyl-coa transferase, domain 3"/>
    <property type="match status" value="1"/>
</dbReference>
<evidence type="ECO:0000256" key="1">
    <source>
        <dbReference type="ARBA" id="ARBA00022679"/>
    </source>
</evidence>
<gene>
    <name evidence="2" type="ORF">QRX60_30205</name>
</gene>
<dbReference type="InterPro" id="IPR023606">
    <property type="entry name" value="CoA-Trfase_III_dom_1_sf"/>
</dbReference>
<dbReference type="Pfam" id="PF02515">
    <property type="entry name" value="CoA_transf_3"/>
    <property type="match status" value="1"/>
</dbReference>
<organism evidence="2 3">
    <name type="scientific">Amycolatopsis mongoliensis</name>
    <dbReference type="NCBI Taxonomy" id="715475"/>
    <lineage>
        <taxon>Bacteria</taxon>
        <taxon>Bacillati</taxon>
        <taxon>Actinomycetota</taxon>
        <taxon>Actinomycetes</taxon>
        <taxon>Pseudonocardiales</taxon>
        <taxon>Pseudonocardiaceae</taxon>
        <taxon>Amycolatopsis</taxon>
    </lineage>
</organism>
<dbReference type="Gene3D" id="3.40.50.10540">
    <property type="entry name" value="Crotonobetainyl-coa:carnitine coa-transferase, domain 1"/>
    <property type="match status" value="1"/>
</dbReference>
<reference evidence="2 3" key="1">
    <citation type="submission" date="2023-06" db="EMBL/GenBank/DDBJ databases">
        <authorList>
            <person name="Oyuntsetseg B."/>
            <person name="Kim S.B."/>
        </authorList>
    </citation>
    <scope>NUCLEOTIDE SEQUENCE [LARGE SCALE GENOMIC DNA]</scope>
    <source>
        <strain evidence="2 3">4-36</strain>
    </source>
</reference>
<dbReference type="GO" id="GO:0008410">
    <property type="term" value="F:CoA-transferase activity"/>
    <property type="evidence" value="ECO:0007669"/>
    <property type="project" value="TreeGrafter"/>
</dbReference>
<accession>A0A9Y2JGR8</accession>
<evidence type="ECO:0000313" key="3">
    <source>
        <dbReference type="Proteomes" id="UP001239397"/>
    </source>
</evidence>
<dbReference type="EMBL" id="CP127295">
    <property type="protein sequence ID" value="WIX98330.1"/>
    <property type="molecule type" value="Genomic_DNA"/>
</dbReference>
<dbReference type="AlphaFoldDB" id="A0A9Y2JGR8"/>
<dbReference type="RefSeq" id="WP_285994815.1">
    <property type="nucleotide sequence ID" value="NZ_CP127295.1"/>
</dbReference>
<dbReference type="EC" id="2.8.3.-" evidence="2"/>
<protein>
    <submittedName>
        <fullName evidence="2">CoA transferase</fullName>
        <ecNumber evidence="2">2.8.3.-</ecNumber>
    </submittedName>
</protein>
<dbReference type="PANTHER" id="PTHR48207:SF3">
    <property type="entry name" value="SUCCINATE--HYDROXYMETHYLGLUTARATE COA-TRANSFERASE"/>
    <property type="match status" value="1"/>
</dbReference>
<dbReference type="Proteomes" id="UP001239397">
    <property type="component" value="Chromosome"/>
</dbReference>
<dbReference type="SUPFAM" id="SSF89796">
    <property type="entry name" value="CoA-transferase family III (CaiB/BaiF)"/>
    <property type="match status" value="1"/>
</dbReference>
<dbReference type="InterPro" id="IPR044855">
    <property type="entry name" value="CoA-Trfase_III_dom3_sf"/>
</dbReference>
<sequence>MSDALAGIRVLDAATVLAGPVSATILGDFGADVVKIEDPEVGDFTRGGGRSPGWLQEGRNKKSVALNLRTREGQDLLHRLVPHFDVVVTNFRPPTLERYRMLPEHLRPLNPRAVLLYLTGFGLTGPYRDRGAFDRIASAYSGLTYVTGEPERPPVRSGYSVIDYMSAYLAAFSVVSALYHRDLGGGSGQVIDLALYEAALRSSEDSVTAYGLDRRVRERLGNKNPAIVPASDFVTSDERRVSLHAGTDSLFHRLAAVMNRPGLAEDPRFADRAARIRHQDELYPVIGAWVSRLTADEVVKLLSDADIPASPIMSVADLMNDPHCRSRGSVVTVPDEEFGEIPMVAPLPHLSATPGTVRWAGTTLGAHTDEVLGALLGLSGGDIAALRDRGVV</sequence>
<dbReference type="InterPro" id="IPR003673">
    <property type="entry name" value="CoA-Trfase_fam_III"/>
</dbReference>
<name>A0A9Y2JGR8_9PSEU</name>
<proteinExistence type="predicted"/>
<dbReference type="PANTHER" id="PTHR48207">
    <property type="entry name" value="SUCCINATE--HYDROXYMETHYLGLUTARATE COA-TRANSFERASE"/>
    <property type="match status" value="1"/>
</dbReference>
<keyword evidence="3" id="KW-1185">Reference proteome</keyword>
<dbReference type="InterPro" id="IPR050483">
    <property type="entry name" value="CoA-transferase_III_domain"/>
</dbReference>